<dbReference type="GO" id="GO:0000407">
    <property type="term" value="C:phagophore assembly site"/>
    <property type="evidence" value="ECO:0007669"/>
    <property type="project" value="TreeGrafter"/>
</dbReference>
<evidence type="ECO:0000256" key="3">
    <source>
        <dbReference type="ARBA" id="ARBA00023006"/>
    </source>
</evidence>
<dbReference type="GO" id="GO:0019901">
    <property type="term" value="F:protein kinase binding"/>
    <property type="evidence" value="ECO:0007669"/>
    <property type="project" value="TreeGrafter"/>
</dbReference>
<evidence type="ECO:0000256" key="2">
    <source>
        <dbReference type="ARBA" id="ARBA00018874"/>
    </source>
</evidence>
<dbReference type="PANTHER" id="PTHR13292:SF0">
    <property type="entry name" value="AUTOPHAGY-RELATED PROTEIN 101"/>
    <property type="match status" value="1"/>
</dbReference>
<dbReference type="Proteomes" id="UP001165289">
    <property type="component" value="Unassembled WGS sequence"/>
</dbReference>
<dbReference type="AlphaFoldDB" id="A0AAV7K892"/>
<accession>A0AAV7K892</accession>
<reference evidence="4 5" key="1">
    <citation type="journal article" date="2023" name="BMC Biol.">
        <title>The compact genome of the sponge Oopsacas minuta (Hexactinellida) is lacking key metazoan core genes.</title>
        <authorList>
            <person name="Santini S."/>
            <person name="Schenkelaars Q."/>
            <person name="Jourda C."/>
            <person name="Duchesne M."/>
            <person name="Belahbib H."/>
            <person name="Rocher C."/>
            <person name="Selva M."/>
            <person name="Riesgo A."/>
            <person name="Vervoort M."/>
            <person name="Leys S.P."/>
            <person name="Kodjabachian L."/>
            <person name="Le Bivic A."/>
            <person name="Borchiellini C."/>
            <person name="Claverie J.M."/>
            <person name="Renard E."/>
        </authorList>
    </citation>
    <scope>NUCLEOTIDE SEQUENCE [LARGE SCALE GENOMIC DNA]</scope>
    <source>
        <strain evidence="4">SPO-2</strain>
    </source>
</reference>
<comment type="caution">
    <text evidence="4">The sequence shown here is derived from an EMBL/GenBank/DDBJ whole genome shotgun (WGS) entry which is preliminary data.</text>
</comment>
<name>A0AAV7K892_9METZ</name>
<dbReference type="Pfam" id="PF07855">
    <property type="entry name" value="ATG101"/>
    <property type="match status" value="1"/>
</dbReference>
<proteinExistence type="inferred from homology"/>
<keyword evidence="5" id="KW-1185">Reference proteome</keyword>
<organism evidence="4 5">
    <name type="scientific">Oopsacas minuta</name>
    <dbReference type="NCBI Taxonomy" id="111878"/>
    <lineage>
        <taxon>Eukaryota</taxon>
        <taxon>Metazoa</taxon>
        <taxon>Porifera</taxon>
        <taxon>Hexactinellida</taxon>
        <taxon>Hexasterophora</taxon>
        <taxon>Lyssacinosida</taxon>
        <taxon>Leucopsacidae</taxon>
        <taxon>Oopsacas</taxon>
    </lineage>
</organism>
<dbReference type="InterPro" id="IPR012445">
    <property type="entry name" value="ATG101"/>
</dbReference>
<dbReference type="GO" id="GO:0000045">
    <property type="term" value="P:autophagosome assembly"/>
    <property type="evidence" value="ECO:0007669"/>
    <property type="project" value="TreeGrafter"/>
</dbReference>
<gene>
    <name evidence="4" type="ORF">LOD99_16162</name>
</gene>
<comment type="similarity">
    <text evidence="1">Belongs to the ATG101 family.</text>
</comment>
<evidence type="ECO:0000313" key="5">
    <source>
        <dbReference type="Proteomes" id="UP001165289"/>
    </source>
</evidence>
<evidence type="ECO:0000313" key="4">
    <source>
        <dbReference type="EMBL" id="KAI6656859.1"/>
    </source>
</evidence>
<dbReference type="EMBL" id="JAKMXF010000133">
    <property type="protein sequence ID" value="KAI6656859.1"/>
    <property type="molecule type" value="Genomic_DNA"/>
</dbReference>
<sequence>MNTQTYTIDIGVDTGEVEDVCLCLLHTILFHRTQGKFSFLQPEGTFTIGTVGYRDTECQNIDYVYVQNDSSELDRHVRKEVANLLQEMHRTKGLKSLVLSLEFFEKKRALWLFPSEQSSVQVTT</sequence>
<dbReference type="PANTHER" id="PTHR13292">
    <property type="entry name" value="AUTOPHAGY-RELATED PROTEIN 101"/>
    <property type="match status" value="1"/>
</dbReference>
<protein>
    <recommendedName>
        <fullName evidence="2">Autophagy-related protein 101</fullName>
    </recommendedName>
</protein>
<dbReference type="GO" id="GO:1990316">
    <property type="term" value="C:Atg1/ULK1 kinase complex"/>
    <property type="evidence" value="ECO:0007669"/>
    <property type="project" value="TreeGrafter"/>
</dbReference>
<keyword evidence="3" id="KW-0072">Autophagy</keyword>
<evidence type="ECO:0000256" key="1">
    <source>
        <dbReference type="ARBA" id="ARBA00007130"/>
    </source>
</evidence>